<feature type="domain" description="Era-type G" evidence="12">
    <location>
        <begin position="8"/>
        <end position="174"/>
    </location>
</feature>
<dbReference type="SUPFAM" id="SSF52540">
    <property type="entry name" value="P-loop containing nucleoside triphosphate hydrolases"/>
    <property type="match status" value="1"/>
</dbReference>
<feature type="binding site" evidence="8">
    <location>
        <begin position="16"/>
        <end position="23"/>
    </location>
    <ligand>
        <name>GTP</name>
        <dbReference type="ChEBI" id="CHEBI:37565"/>
    </ligand>
</feature>
<comment type="function">
    <text evidence="8">An essential GTPase that binds both GDP and GTP, with rapid nucleotide exchange. Plays a role in 16S rRNA processing and 30S ribosomal subunit biogenesis and possibly also in cell cycle regulation and energy metabolism.</text>
</comment>
<dbReference type="PANTHER" id="PTHR42698">
    <property type="entry name" value="GTPASE ERA"/>
    <property type="match status" value="1"/>
</dbReference>
<keyword evidence="5 8" id="KW-0694">RNA-binding</keyword>
<feature type="region of interest" description="G5" evidence="9">
    <location>
        <begin position="153"/>
        <end position="155"/>
    </location>
</feature>
<keyword evidence="14" id="KW-1185">Reference proteome</keyword>
<dbReference type="InterPro" id="IPR004044">
    <property type="entry name" value="KH_dom_type_2"/>
</dbReference>
<comment type="similarity">
    <text evidence="1 8 9 10">Belongs to the TRAFAC class TrmE-Era-EngA-EngB-Septin-like GTPase superfamily. Era GTPase family.</text>
</comment>
<dbReference type="AlphaFoldDB" id="A0A2L2XC02"/>
<evidence type="ECO:0000256" key="4">
    <source>
        <dbReference type="ARBA" id="ARBA00022741"/>
    </source>
</evidence>
<dbReference type="GO" id="GO:0005829">
    <property type="term" value="C:cytosol"/>
    <property type="evidence" value="ECO:0007669"/>
    <property type="project" value="TreeGrafter"/>
</dbReference>
<organism evidence="13 14">
    <name type="scientific">Desulfocucumis palustris</name>
    <dbReference type="NCBI Taxonomy" id="1898651"/>
    <lineage>
        <taxon>Bacteria</taxon>
        <taxon>Bacillati</taxon>
        <taxon>Bacillota</taxon>
        <taxon>Clostridia</taxon>
        <taxon>Eubacteriales</taxon>
        <taxon>Desulfocucumaceae</taxon>
        <taxon>Desulfocucumis</taxon>
    </lineage>
</organism>
<dbReference type="Gene3D" id="3.30.300.20">
    <property type="match status" value="1"/>
</dbReference>
<comment type="caution">
    <text evidence="13">The sequence shown here is derived from an EMBL/GenBank/DDBJ whole genome shotgun (WGS) entry which is preliminary data.</text>
</comment>
<keyword evidence="6 8" id="KW-0342">GTP-binding</keyword>
<dbReference type="FunFam" id="3.40.50.300:FF:000094">
    <property type="entry name" value="GTPase Era"/>
    <property type="match status" value="1"/>
</dbReference>
<keyword evidence="8" id="KW-0699">rRNA-binding</keyword>
<keyword evidence="8" id="KW-0963">Cytoplasm</keyword>
<dbReference type="GO" id="GO:0005525">
    <property type="term" value="F:GTP binding"/>
    <property type="evidence" value="ECO:0007669"/>
    <property type="project" value="UniProtKB-UniRule"/>
</dbReference>
<name>A0A2L2XC02_9FIRM</name>
<accession>A0A2L2XC02</accession>
<keyword evidence="3 8" id="KW-0690">Ribosome biogenesis</keyword>
<feature type="region of interest" description="G1" evidence="9">
    <location>
        <begin position="16"/>
        <end position="23"/>
    </location>
</feature>
<feature type="region of interest" description="G4" evidence="9">
    <location>
        <begin position="124"/>
        <end position="127"/>
    </location>
</feature>
<dbReference type="Proteomes" id="UP000239549">
    <property type="component" value="Unassembled WGS sequence"/>
</dbReference>
<keyword evidence="7 8" id="KW-0472">Membrane</keyword>
<dbReference type="NCBIfam" id="TIGR00231">
    <property type="entry name" value="small_GTP"/>
    <property type="match status" value="1"/>
</dbReference>
<dbReference type="GO" id="GO:0043024">
    <property type="term" value="F:ribosomal small subunit binding"/>
    <property type="evidence" value="ECO:0007669"/>
    <property type="project" value="TreeGrafter"/>
</dbReference>
<dbReference type="PANTHER" id="PTHR42698:SF1">
    <property type="entry name" value="GTPASE ERA, MITOCHONDRIAL"/>
    <property type="match status" value="1"/>
</dbReference>
<dbReference type="PRINTS" id="PR00326">
    <property type="entry name" value="GTP1OBG"/>
</dbReference>
<proteinExistence type="inferred from homology"/>
<evidence type="ECO:0000256" key="10">
    <source>
        <dbReference type="RuleBase" id="RU003761"/>
    </source>
</evidence>
<dbReference type="PROSITE" id="PS50823">
    <property type="entry name" value="KH_TYPE_2"/>
    <property type="match status" value="1"/>
</dbReference>
<dbReference type="GO" id="GO:0005886">
    <property type="term" value="C:plasma membrane"/>
    <property type="evidence" value="ECO:0007669"/>
    <property type="project" value="UniProtKB-SubCell"/>
</dbReference>
<dbReference type="NCBIfam" id="NF000908">
    <property type="entry name" value="PRK00089.1"/>
    <property type="match status" value="1"/>
</dbReference>
<dbReference type="InterPro" id="IPR015946">
    <property type="entry name" value="KH_dom-like_a/b"/>
</dbReference>
<dbReference type="Gene3D" id="3.40.50.300">
    <property type="entry name" value="P-loop containing nucleotide triphosphate hydrolases"/>
    <property type="match status" value="1"/>
</dbReference>
<evidence type="ECO:0000256" key="9">
    <source>
        <dbReference type="PROSITE-ProRule" id="PRU01050"/>
    </source>
</evidence>
<comment type="subunit">
    <text evidence="8">Monomer.</text>
</comment>
<gene>
    <name evidence="8" type="primary">era</name>
    <name evidence="13" type="ORF">DCCM_2868</name>
</gene>
<protein>
    <recommendedName>
        <fullName evidence="2 8">GTPase Era</fullName>
    </recommendedName>
</protein>
<feature type="region of interest" description="G2" evidence="9">
    <location>
        <begin position="42"/>
        <end position="46"/>
    </location>
</feature>
<dbReference type="GO" id="GO:0003924">
    <property type="term" value="F:GTPase activity"/>
    <property type="evidence" value="ECO:0007669"/>
    <property type="project" value="UniProtKB-UniRule"/>
</dbReference>
<evidence type="ECO:0000256" key="8">
    <source>
        <dbReference type="HAMAP-Rule" id="MF_00367"/>
    </source>
</evidence>
<dbReference type="Pfam" id="PF07650">
    <property type="entry name" value="KH_2"/>
    <property type="match status" value="1"/>
</dbReference>
<dbReference type="InterPro" id="IPR005225">
    <property type="entry name" value="Small_GTP-bd"/>
</dbReference>
<feature type="region of interest" description="G3" evidence="9">
    <location>
        <begin position="63"/>
        <end position="66"/>
    </location>
</feature>
<dbReference type="FunFam" id="3.30.300.20:FF:000003">
    <property type="entry name" value="GTPase Era"/>
    <property type="match status" value="1"/>
</dbReference>
<dbReference type="Pfam" id="PF01926">
    <property type="entry name" value="MMR_HSR1"/>
    <property type="match status" value="1"/>
</dbReference>
<reference evidence="14" key="1">
    <citation type="submission" date="2018-02" db="EMBL/GenBank/DDBJ databases">
        <title>Genome sequence of Desulfocucumis palustris strain NAW-5.</title>
        <authorList>
            <person name="Watanabe M."/>
            <person name="Kojima H."/>
            <person name="Fukui M."/>
        </authorList>
    </citation>
    <scope>NUCLEOTIDE SEQUENCE [LARGE SCALE GENOMIC DNA]</scope>
    <source>
        <strain evidence="14">NAW-5</strain>
    </source>
</reference>
<dbReference type="InterPro" id="IPR030388">
    <property type="entry name" value="G_ERA_dom"/>
</dbReference>
<feature type="binding site" evidence="8">
    <location>
        <begin position="124"/>
        <end position="127"/>
    </location>
    <ligand>
        <name>GTP</name>
        <dbReference type="ChEBI" id="CHEBI:37565"/>
    </ligand>
</feature>
<dbReference type="NCBIfam" id="TIGR00436">
    <property type="entry name" value="era"/>
    <property type="match status" value="1"/>
</dbReference>
<dbReference type="OrthoDB" id="9805918at2"/>
<dbReference type="GO" id="GO:0070181">
    <property type="term" value="F:small ribosomal subunit rRNA binding"/>
    <property type="evidence" value="ECO:0007669"/>
    <property type="project" value="UniProtKB-UniRule"/>
</dbReference>
<dbReference type="SUPFAM" id="SSF54814">
    <property type="entry name" value="Prokaryotic type KH domain (KH-domain type II)"/>
    <property type="match status" value="1"/>
</dbReference>
<sequence>MTAKDSYKSGFAAIVGRPNVGKSTLLNRLVGQKIAIVSDKPQTTRHKIHSVITREDAQLVLLDTPGIHKPKHRLGEYMVEVALGTLKEVDVILFVVETETPGPGDTFILEQMKRVTTPVLLVINKIDRIAKHDLLPLIEGYRQLYDFKEIVPVSALNGENVERLTDLMVNYLPAGPKYYPDDMVTDRPERFIMAELIREKVLHLTSQEVPHSVAVVVEDVAERANGVVAVRAIVYTERDSQKRILIGKSGAMLKRIGQQAREEMEALFGSKFFLELWVKVKADWRNKDSYISNFGYTPER</sequence>
<evidence type="ECO:0000259" key="11">
    <source>
        <dbReference type="PROSITE" id="PS50823"/>
    </source>
</evidence>
<evidence type="ECO:0000256" key="1">
    <source>
        <dbReference type="ARBA" id="ARBA00007921"/>
    </source>
</evidence>
<dbReference type="RefSeq" id="WP_104372102.1">
    <property type="nucleotide sequence ID" value="NZ_BFAV01000119.1"/>
</dbReference>
<feature type="binding site" evidence="8">
    <location>
        <begin position="63"/>
        <end position="67"/>
    </location>
    <ligand>
        <name>GTP</name>
        <dbReference type="ChEBI" id="CHEBI:37565"/>
    </ligand>
</feature>
<evidence type="ECO:0000313" key="14">
    <source>
        <dbReference type="Proteomes" id="UP000239549"/>
    </source>
</evidence>
<dbReference type="PROSITE" id="PS51713">
    <property type="entry name" value="G_ERA"/>
    <property type="match status" value="1"/>
</dbReference>
<evidence type="ECO:0000256" key="6">
    <source>
        <dbReference type="ARBA" id="ARBA00023134"/>
    </source>
</evidence>
<dbReference type="EMBL" id="BFAV01000119">
    <property type="protein sequence ID" value="GBF33758.1"/>
    <property type="molecule type" value="Genomic_DNA"/>
</dbReference>
<keyword evidence="4 8" id="KW-0547">Nucleotide-binding</keyword>
<dbReference type="GO" id="GO:0000028">
    <property type="term" value="P:ribosomal small subunit assembly"/>
    <property type="evidence" value="ECO:0007669"/>
    <property type="project" value="TreeGrafter"/>
</dbReference>
<dbReference type="InterPro" id="IPR005662">
    <property type="entry name" value="GTPase_Era-like"/>
</dbReference>
<comment type="subcellular location">
    <subcellularLocation>
        <location evidence="8">Cytoplasm</location>
    </subcellularLocation>
    <subcellularLocation>
        <location evidence="8">Cell membrane</location>
        <topology evidence="8">Peripheral membrane protein</topology>
    </subcellularLocation>
</comment>
<evidence type="ECO:0000256" key="2">
    <source>
        <dbReference type="ARBA" id="ARBA00020484"/>
    </source>
</evidence>
<dbReference type="InterPro" id="IPR009019">
    <property type="entry name" value="KH_sf_prok-type"/>
</dbReference>
<dbReference type="InterPro" id="IPR027417">
    <property type="entry name" value="P-loop_NTPase"/>
</dbReference>
<evidence type="ECO:0000256" key="5">
    <source>
        <dbReference type="ARBA" id="ARBA00022884"/>
    </source>
</evidence>
<dbReference type="HAMAP" id="MF_00367">
    <property type="entry name" value="GTPase_Era"/>
    <property type="match status" value="1"/>
</dbReference>
<keyword evidence="8" id="KW-1003">Cell membrane</keyword>
<evidence type="ECO:0000256" key="7">
    <source>
        <dbReference type="ARBA" id="ARBA00023136"/>
    </source>
</evidence>
<evidence type="ECO:0000259" key="12">
    <source>
        <dbReference type="PROSITE" id="PS51713"/>
    </source>
</evidence>
<evidence type="ECO:0000313" key="13">
    <source>
        <dbReference type="EMBL" id="GBF33758.1"/>
    </source>
</evidence>
<feature type="domain" description="KH type-2" evidence="11">
    <location>
        <begin position="205"/>
        <end position="282"/>
    </location>
</feature>
<dbReference type="CDD" id="cd04163">
    <property type="entry name" value="Era"/>
    <property type="match status" value="1"/>
</dbReference>
<dbReference type="InterPro" id="IPR006073">
    <property type="entry name" value="GTP-bd"/>
</dbReference>
<evidence type="ECO:0000256" key="3">
    <source>
        <dbReference type="ARBA" id="ARBA00022517"/>
    </source>
</evidence>
<dbReference type="CDD" id="cd22534">
    <property type="entry name" value="KH-II_Era"/>
    <property type="match status" value="1"/>
</dbReference>